<evidence type="ECO:0000313" key="1">
    <source>
        <dbReference type="EMBL" id="GAI04112.1"/>
    </source>
</evidence>
<accession>X1KAR7</accession>
<name>X1KAR7_9ZZZZ</name>
<comment type="caution">
    <text evidence="1">The sequence shown here is derived from an EMBL/GenBank/DDBJ whole genome shotgun (WGS) entry which is preliminary data.</text>
</comment>
<gene>
    <name evidence="1" type="ORF">S06H3_23060</name>
</gene>
<feature type="non-terminal residue" evidence="1">
    <location>
        <position position="139"/>
    </location>
</feature>
<proteinExistence type="predicted"/>
<reference evidence="1" key="1">
    <citation type="journal article" date="2014" name="Front. Microbiol.">
        <title>High frequency of phylogenetically diverse reductive dehalogenase-homologous genes in deep subseafloor sedimentary metagenomes.</title>
        <authorList>
            <person name="Kawai M."/>
            <person name="Futagami T."/>
            <person name="Toyoda A."/>
            <person name="Takaki Y."/>
            <person name="Nishi S."/>
            <person name="Hori S."/>
            <person name="Arai W."/>
            <person name="Tsubouchi T."/>
            <person name="Morono Y."/>
            <person name="Uchiyama I."/>
            <person name="Ito T."/>
            <person name="Fujiyama A."/>
            <person name="Inagaki F."/>
            <person name="Takami H."/>
        </authorList>
    </citation>
    <scope>NUCLEOTIDE SEQUENCE</scope>
    <source>
        <strain evidence="1">Expedition CK06-06</strain>
    </source>
</reference>
<organism evidence="1">
    <name type="scientific">marine sediment metagenome</name>
    <dbReference type="NCBI Taxonomy" id="412755"/>
    <lineage>
        <taxon>unclassified sequences</taxon>
        <taxon>metagenomes</taxon>
        <taxon>ecological metagenomes</taxon>
    </lineage>
</organism>
<sequence>MPGPYGPRWPFISEPIEFEVGSAKVRIEIEDENAKYPIGWAIMDDKKVRRETTAGFETFCEWMEVDEVQIDSLKDQLKQISEIKPFKIDFKPVTRIERKLVTTPARGATRRSRVRTPRMRTFRTTVSVAQQIAKQSADF</sequence>
<protein>
    <submittedName>
        <fullName evidence="1">Uncharacterized protein</fullName>
    </submittedName>
</protein>
<dbReference type="EMBL" id="BARV01012458">
    <property type="protein sequence ID" value="GAI04112.1"/>
    <property type="molecule type" value="Genomic_DNA"/>
</dbReference>
<dbReference type="AlphaFoldDB" id="X1KAR7"/>